<accession>A0ACB9QTV3</accession>
<gene>
    <name evidence="1" type="ORF">MLD38_018445</name>
</gene>
<evidence type="ECO:0000313" key="1">
    <source>
        <dbReference type="EMBL" id="KAI4370060.1"/>
    </source>
</evidence>
<reference evidence="2" key="1">
    <citation type="journal article" date="2023" name="Front. Plant Sci.">
        <title>Chromosomal-level genome assembly of Melastoma candidum provides insights into trichome evolution.</title>
        <authorList>
            <person name="Zhong Y."/>
            <person name="Wu W."/>
            <person name="Sun C."/>
            <person name="Zou P."/>
            <person name="Liu Y."/>
            <person name="Dai S."/>
            <person name="Zhou R."/>
        </authorList>
    </citation>
    <scope>NUCLEOTIDE SEQUENCE [LARGE SCALE GENOMIC DNA]</scope>
</reference>
<dbReference type="Proteomes" id="UP001057402">
    <property type="component" value="Chromosome 5"/>
</dbReference>
<proteinExistence type="predicted"/>
<comment type="caution">
    <text evidence="1">The sequence shown here is derived from an EMBL/GenBank/DDBJ whole genome shotgun (WGS) entry which is preliminary data.</text>
</comment>
<evidence type="ECO:0000313" key="2">
    <source>
        <dbReference type="Proteomes" id="UP001057402"/>
    </source>
</evidence>
<sequence length="1150" mass="130967">MERDEGPPPPGLLDLYRRDRRKLLRFVLNSSSSSSSAAAGRDVSSLPDDALDSVSVDYVIRCIVSGEHINIDEAIDKYYEEAKFPIMVTSQSMDAYLLLTNPDSSGSPPSRIPPEIDRNQSSKFASTSNYREDPSAFETTIYYSDRDQETFIVPSRPEVIEVPPLGLPRLITGLLDDDLQKTAYEILLASIHFSGNDLHIAHDKKKEKNSKLFSGMKRQKSKSHVHSYPQERHIELVEIMRTQMQISEAMDVSIRQKLCGLAGAGSSKRIDIPHISLGLLNGMHERDFSNEKDYKQWRTRQVHVLEELVNSCGNLLEYEDLTAGEFLEKMRDPKVWEHELSSSERLEVSSRVNRLISRLSSMPGVYGLEGETCYWTAAYHLNVRLYEKILFGLFDILDENQLLEETDEVIALIRTTWPILGITEEMHEALFSWVLFQQFTSTNEPLLLDQAILKLQKLVDYEVTNLKEKQFLENIACSWQCNDIDAILSLVQAITYSISFWCHGRLQDYHVQFSKEPSTFGGILKLLSLVGVAYTFNGEMKLLKLSTLGGDSHQQLKCYVQKSLEAAYKRVASTIELESKVARTHPLALLADEVKKLAKREYEMFYPVLSQWYPEAGVVSMSQLKKYYGERLQPYLVDASHLSQDVKVVLSAADDLDRYLSQLYASSCMENKLDDCLVQDQQHYQIEQFAAPIILDWVIAQHTRIMQWTARTIDLEEWEALSLQQKQAPSVVEVFRIIEQTVDQFFEWNLPMNITHLQALLSVIFHSLDAFLLKISDGIVERKHLLPTTPPLTRYTDAVMPIIKRKILEVVETDEKVKFKLAQSTISKLCIRLNTLQYLKKQVDILEDNLRKSWARVKPSCDERSSMGDMENSDCLTYSEAVDELFSTSFRSIRDTASNAIGRISDLVGLRMIFWDLRDSFLSRLYCPTVEAVRLDSFLPQFDTELNRICGLLDDSIRDLVVLSICRASMEAYVWVLLEGGPSRAFSDSDVSLMEEDFSLLKEFFIAEGEGLPRTTVEQEAANAGQILQLFSYEASTVIKMLLKASGRMSAGLHSRQHGNIPEDAYVLVRVLCHKKDREASKFLKQHYDLPMSSEYDDLTPKESSGASGLISDIIERSSSFRLTEKSQKSLSSFKKRIQEATSGLGHAAW</sequence>
<keyword evidence="2" id="KW-1185">Reference proteome</keyword>
<name>A0ACB9QTV3_9MYRT</name>
<protein>
    <submittedName>
        <fullName evidence="1">Uncharacterized protein</fullName>
    </submittedName>
</protein>
<organism evidence="1 2">
    <name type="scientific">Melastoma candidum</name>
    <dbReference type="NCBI Taxonomy" id="119954"/>
    <lineage>
        <taxon>Eukaryota</taxon>
        <taxon>Viridiplantae</taxon>
        <taxon>Streptophyta</taxon>
        <taxon>Embryophyta</taxon>
        <taxon>Tracheophyta</taxon>
        <taxon>Spermatophyta</taxon>
        <taxon>Magnoliopsida</taxon>
        <taxon>eudicotyledons</taxon>
        <taxon>Gunneridae</taxon>
        <taxon>Pentapetalae</taxon>
        <taxon>rosids</taxon>
        <taxon>malvids</taxon>
        <taxon>Myrtales</taxon>
        <taxon>Melastomataceae</taxon>
        <taxon>Melastomatoideae</taxon>
        <taxon>Melastomateae</taxon>
        <taxon>Melastoma</taxon>
    </lineage>
</organism>
<dbReference type="EMBL" id="CM042884">
    <property type="protein sequence ID" value="KAI4370060.1"/>
    <property type="molecule type" value="Genomic_DNA"/>
</dbReference>